<dbReference type="InterPro" id="IPR000092">
    <property type="entry name" value="Polyprenyl_synt"/>
</dbReference>
<sequence>MVDSVVIPAGERSGVTGSARRSPVSTGQFGALGLYLADPGVEASVLGLLESVEAELRAGVASADPLVAEAARHLVDAGGKRFRPLLVALGAQFGDPTSPQVVPAAVVMELTHLATLYHDDVMDEAAVRRGAPSANSRWTNSVAILVGDYLFARAAEIAADLGTDAVRLQARTFARLVHGQIAETVGPRDQDPVAHYLNVIAEKTGSLIATSARFGGMFGGASAERTEALARYGETIGVAFQLSDDLLDIASESVQSGKTPGTDLREGVPTLPVLYALAADDSDAASVRLREILATGPLVDDALHAEALGLLRESPALKRARETVRSYAEDAREQLAPLPAGPARRALESLCDYIADRTS</sequence>
<dbReference type="OrthoDB" id="4497239at2"/>
<keyword evidence="9" id="KW-1185">Reference proteome</keyword>
<organism evidence="8 9">
    <name type="scientific">Micromonospora olivasterospora</name>
    <dbReference type="NCBI Taxonomy" id="1880"/>
    <lineage>
        <taxon>Bacteria</taxon>
        <taxon>Bacillati</taxon>
        <taxon>Actinomycetota</taxon>
        <taxon>Actinomycetes</taxon>
        <taxon>Micromonosporales</taxon>
        <taxon>Micromonosporaceae</taxon>
        <taxon>Micromonospora</taxon>
    </lineage>
</organism>
<dbReference type="PROSITE" id="PS00444">
    <property type="entry name" value="POLYPRENYL_SYNTHASE_2"/>
    <property type="match status" value="1"/>
</dbReference>
<name>A0A562IB67_MICOL</name>
<feature type="region of interest" description="Disordered" evidence="7">
    <location>
        <begin position="1"/>
        <end position="22"/>
    </location>
</feature>
<dbReference type="InterPro" id="IPR033749">
    <property type="entry name" value="Polyprenyl_synt_CS"/>
</dbReference>
<dbReference type="SUPFAM" id="SSF48576">
    <property type="entry name" value="Terpenoid synthases"/>
    <property type="match status" value="1"/>
</dbReference>
<dbReference type="GO" id="GO:0004659">
    <property type="term" value="F:prenyltransferase activity"/>
    <property type="evidence" value="ECO:0007669"/>
    <property type="project" value="InterPro"/>
</dbReference>
<dbReference type="PANTHER" id="PTHR12001">
    <property type="entry name" value="GERANYLGERANYL PYROPHOSPHATE SYNTHASE"/>
    <property type="match status" value="1"/>
</dbReference>
<dbReference type="GO" id="GO:0046872">
    <property type="term" value="F:metal ion binding"/>
    <property type="evidence" value="ECO:0007669"/>
    <property type="project" value="UniProtKB-KW"/>
</dbReference>
<evidence type="ECO:0000256" key="3">
    <source>
        <dbReference type="ARBA" id="ARBA00022679"/>
    </source>
</evidence>
<dbReference type="AlphaFoldDB" id="A0A562IB67"/>
<dbReference type="EMBL" id="VLKE01000001">
    <property type="protein sequence ID" value="TWH67884.1"/>
    <property type="molecule type" value="Genomic_DNA"/>
</dbReference>
<dbReference type="GO" id="GO:0008299">
    <property type="term" value="P:isoprenoid biosynthetic process"/>
    <property type="evidence" value="ECO:0007669"/>
    <property type="project" value="InterPro"/>
</dbReference>
<comment type="caution">
    <text evidence="8">The sequence shown here is derived from an EMBL/GenBank/DDBJ whole genome shotgun (WGS) entry which is preliminary data.</text>
</comment>
<keyword evidence="5" id="KW-0460">Magnesium</keyword>
<protein>
    <submittedName>
        <fullName evidence="8">Heptaprenyl diphosphate synthase</fullName>
    </submittedName>
</protein>
<keyword evidence="3 6" id="KW-0808">Transferase</keyword>
<comment type="cofactor">
    <cofactor evidence="1">
        <name>Mg(2+)</name>
        <dbReference type="ChEBI" id="CHEBI:18420"/>
    </cofactor>
</comment>
<evidence type="ECO:0000313" key="9">
    <source>
        <dbReference type="Proteomes" id="UP000319825"/>
    </source>
</evidence>
<dbReference type="InterPro" id="IPR008949">
    <property type="entry name" value="Isoprenoid_synthase_dom_sf"/>
</dbReference>
<evidence type="ECO:0000256" key="2">
    <source>
        <dbReference type="ARBA" id="ARBA00006706"/>
    </source>
</evidence>
<comment type="similarity">
    <text evidence="2 6">Belongs to the FPP/GGPP synthase family.</text>
</comment>
<dbReference type="Gene3D" id="1.10.600.10">
    <property type="entry name" value="Farnesyl Diphosphate Synthase"/>
    <property type="match status" value="1"/>
</dbReference>
<gene>
    <name evidence="8" type="ORF">JD77_02869</name>
</gene>
<evidence type="ECO:0000256" key="5">
    <source>
        <dbReference type="ARBA" id="ARBA00022842"/>
    </source>
</evidence>
<dbReference type="CDD" id="cd00685">
    <property type="entry name" value="Trans_IPPS_HT"/>
    <property type="match status" value="1"/>
</dbReference>
<accession>A0A562IB67</accession>
<dbReference type="RefSeq" id="WP_145774800.1">
    <property type="nucleotide sequence ID" value="NZ_BAAATQ010000344.1"/>
</dbReference>
<dbReference type="SFLD" id="SFLDG01017">
    <property type="entry name" value="Polyprenyl_Transferase_Like"/>
    <property type="match status" value="1"/>
</dbReference>
<dbReference type="Pfam" id="PF00348">
    <property type="entry name" value="polyprenyl_synt"/>
    <property type="match status" value="1"/>
</dbReference>
<evidence type="ECO:0000313" key="8">
    <source>
        <dbReference type="EMBL" id="TWH67884.1"/>
    </source>
</evidence>
<evidence type="ECO:0000256" key="6">
    <source>
        <dbReference type="RuleBase" id="RU004466"/>
    </source>
</evidence>
<dbReference type="PANTHER" id="PTHR12001:SF69">
    <property type="entry name" value="ALL TRANS-POLYPRENYL-DIPHOSPHATE SYNTHASE PDSS1"/>
    <property type="match status" value="1"/>
</dbReference>
<evidence type="ECO:0000256" key="4">
    <source>
        <dbReference type="ARBA" id="ARBA00022723"/>
    </source>
</evidence>
<dbReference type="SFLD" id="SFLDS00005">
    <property type="entry name" value="Isoprenoid_Synthase_Type_I"/>
    <property type="match status" value="1"/>
</dbReference>
<reference evidence="8 9" key="1">
    <citation type="submission" date="2019-07" db="EMBL/GenBank/DDBJ databases">
        <title>R&amp;d 2014.</title>
        <authorList>
            <person name="Klenk H.-P."/>
        </authorList>
    </citation>
    <scope>NUCLEOTIDE SEQUENCE [LARGE SCALE GENOMIC DNA]</scope>
    <source>
        <strain evidence="8 9">DSM 43868</strain>
    </source>
</reference>
<dbReference type="Proteomes" id="UP000319825">
    <property type="component" value="Unassembled WGS sequence"/>
</dbReference>
<proteinExistence type="inferred from homology"/>
<evidence type="ECO:0000256" key="1">
    <source>
        <dbReference type="ARBA" id="ARBA00001946"/>
    </source>
</evidence>
<keyword evidence="4" id="KW-0479">Metal-binding</keyword>
<evidence type="ECO:0000256" key="7">
    <source>
        <dbReference type="SAM" id="MobiDB-lite"/>
    </source>
</evidence>